<evidence type="ECO:0000313" key="2">
    <source>
        <dbReference type="EMBL" id="TWT80273.1"/>
    </source>
</evidence>
<accession>A0A5C5Z0Q3</accession>
<keyword evidence="1" id="KW-0472">Membrane</keyword>
<name>A0A5C5Z0Q3_9BACT</name>
<sequence>MTKRQTLQFRLPTLLIVTGIIAVVLAGFVLYGRMMDGFFHDIFVGETGRVTSQDEWPNPLKRLLDETSLVKDADHIQVHCLCQGFDPEYVWRMNGDAEAFSKLAARWQLTEVANPNWHVLNGHSRNSGHPTPPWWNPRKSNTASYHVCPRSLAGQKGDRFQVAFDDANETIFVHYWFNF</sequence>
<gene>
    <name evidence="2" type="ORF">CA13_16860</name>
</gene>
<keyword evidence="3" id="KW-1185">Reference proteome</keyword>
<dbReference type="AlphaFoldDB" id="A0A5C5Z0Q3"/>
<evidence type="ECO:0000313" key="3">
    <source>
        <dbReference type="Proteomes" id="UP000315010"/>
    </source>
</evidence>
<dbReference type="Proteomes" id="UP000315010">
    <property type="component" value="Unassembled WGS sequence"/>
</dbReference>
<proteinExistence type="predicted"/>
<feature type="transmembrane region" description="Helical" evidence="1">
    <location>
        <begin position="12"/>
        <end position="31"/>
    </location>
</feature>
<reference evidence="2 3" key="1">
    <citation type="submission" date="2019-02" db="EMBL/GenBank/DDBJ databases">
        <title>Deep-cultivation of Planctomycetes and their phenomic and genomic characterization uncovers novel biology.</title>
        <authorList>
            <person name="Wiegand S."/>
            <person name="Jogler M."/>
            <person name="Boedeker C."/>
            <person name="Pinto D."/>
            <person name="Vollmers J."/>
            <person name="Rivas-Marin E."/>
            <person name="Kohn T."/>
            <person name="Peeters S.H."/>
            <person name="Heuer A."/>
            <person name="Rast P."/>
            <person name="Oberbeckmann S."/>
            <person name="Bunk B."/>
            <person name="Jeske O."/>
            <person name="Meyerdierks A."/>
            <person name="Storesund J.E."/>
            <person name="Kallscheuer N."/>
            <person name="Luecker S."/>
            <person name="Lage O.M."/>
            <person name="Pohl T."/>
            <person name="Merkel B.J."/>
            <person name="Hornburger P."/>
            <person name="Mueller R.-W."/>
            <person name="Bruemmer F."/>
            <person name="Labrenz M."/>
            <person name="Spormann A.M."/>
            <person name="Op Den Camp H."/>
            <person name="Overmann J."/>
            <person name="Amann R."/>
            <person name="Jetten M.S.M."/>
            <person name="Mascher T."/>
            <person name="Medema M.H."/>
            <person name="Devos D.P."/>
            <person name="Kaster A.-K."/>
            <person name="Ovreas L."/>
            <person name="Rohde M."/>
            <person name="Galperin M.Y."/>
            <person name="Jogler C."/>
        </authorList>
    </citation>
    <scope>NUCLEOTIDE SEQUENCE [LARGE SCALE GENOMIC DNA]</scope>
    <source>
        <strain evidence="2 3">CA13</strain>
    </source>
</reference>
<dbReference type="EMBL" id="SJPJ01000001">
    <property type="protein sequence ID" value="TWT80273.1"/>
    <property type="molecule type" value="Genomic_DNA"/>
</dbReference>
<keyword evidence="1" id="KW-0812">Transmembrane</keyword>
<dbReference type="RefSeq" id="WP_146395326.1">
    <property type="nucleotide sequence ID" value="NZ_SJPJ01000001.1"/>
</dbReference>
<organism evidence="2 3">
    <name type="scientific">Novipirellula herctigrandis</name>
    <dbReference type="NCBI Taxonomy" id="2527986"/>
    <lineage>
        <taxon>Bacteria</taxon>
        <taxon>Pseudomonadati</taxon>
        <taxon>Planctomycetota</taxon>
        <taxon>Planctomycetia</taxon>
        <taxon>Pirellulales</taxon>
        <taxon>Pirellulaceae</taxon>
        <taxon>Novipirellula</taxon>
    </lineage>
</organism>
<evidence type="ECO:0000256" key="1">
    <source>
        <dbReference type="SAM" id="Phobius"/>
    </source>
</evidence>
<keyword evidence="1" id="KW-1133">Transmembrane helix</keyword>
<comment type="caution">
    <text evidence="2">The sequence shown here is derived from an EMBL/GenBank/DDBJ whole genome shotgun (WGS) entry which is preliminary data.</text>
</comment>
<protein>
    <submittedName>
        <fullName evidence="2">Uncharacterized protein</fullName>
    </submittedName>
</protein>
<dbReference type="OrthoDB" id="279875at2"/>